<evidence type="ECO:0000256" key="8">
    <source>
        <dbReference type="ARBA" id="ARBA00047645"/>
    </source>
</evidence>
<dbReference type="PROSITE" id="PS00150">
    <property type="entry name" value="ACYLPHOSPHATASE_1"/>
    <property type="match status" value="1"/>
</dbReference>
<dbReference type="EMBL" id="CP019454">
    <property type="protein sequence ID" value="AUW94893.1"/>
    <property type="molecule type" value="Genomic_DNA"/>
</dbReference>
<comment type="similarity">
    <text evidence="3 10">Belongs to the carbamoyltransferase HypF family.</text>
</comment>
<comment type="similarity">
    <text evidence="2">Belongs to the acylphosphatase family.</text>
</comment>
<evidence type="ECO:0000256" key="1">
    <source>
        <dbReference type="ARBA" id="ARBA00004711"/>
    </source>
</evidence>
<dbReference type="PANTHER" id="PTHR42959">
    <property type="entry name" value="CARBAMOYLTRANSFERASE"/>
    <property type="match status" value="1"/>
</dbReference>
<dbReference type="Pfam" id="PF22521">
    <property type="entry name" value="HypF_C_2"/>
    <property type="match status" value="1"/>
</dbReference>
<evidence type="ECO:0000259" key="12">
    <source>
        <dbReference type="PROSITE" id="PS51160"/>
    </source>
</evidence>
<evidence type="ECO:0000256" key="3">
    <source>
        <dbReference type="ARBA" id="ARBA00008097"/>
    </source>
</evidence>
<feature type="active site" evidence="11">
    <location>
        <position position="22"/>
    </location>
</feature>
<feature type="domain" description="YrdC-like" evidence="13">
    <location>
        <begin position="199"/>
        <end position="389"/>
    </location>
</feature>
<evidence type="ECO:0000259" key="13">
    <source>
        <dbReference type="PROSITE" id="PS51163"/>
    </source>
</evidence>
<evidence type="ECO:0000256" key="6">
    <source>
        <dbReference type="ARBA" id="ARBA00022771"/>
    </source>
</evidence>
<dbReference type="InterPro" id="IPR041440">
    <property type="entry name" value="HypF_C"/>
</dbReference>
<dbReference type="Gene3D" id="3.30.420.360">
    <property type="match status" value="1"/>
</dbReference>
<accession>A0ABN5H6D4</accession>
<keyword evidence="6" id="KW-0863">Zinc-finger</keyword>
<comment type="catalytic activity">
    <reaction evidence="9">
        <text>C-terminal L-cysteinyl-[HypE protein] + carbamoyl phosphate + ATP + H2O = C-terminal S-carboxamide-L-cysteinyl-[HypE protein] + AMP + phosphate + diphosphate + H(+)</text>
        <dbReference type="Rhea" id="RHEA:55636"/>
        <dbReference type="Rhea" id="RHEA-COMP:14247"/>
        <dbReference type="Rhea" id="RHEA-COMP:14392"/>
        <dbReference type="ChEBI" id="CHEBI:15377"/>
        <dbReference type="ChEBI" id="CHEBI:15378"/>
        <dbReference type="ChEBI" id="CHEBI:30616"/>
        <dbReference type="ChEBI" id="CHEBI:33019"/>
        <dbReference type="ChEBI" id="CHEBI:43474"/>
        <dbReference type="ChEBI" id="CHEBI:58228"/>
        <dbReference type="ChEBI" id="CHEBI:76913"/>
        <dbReference type="ChEBI" id="CHEBI:139126"/>
        <dbReference type="ChEBI" id="CHEBI:456215"/>
    </reaction>
</comment>
<evidence type="ECO:0000256" key="2">
    <source>
        <dbReference type="ARBA" id="ARBA00005614"/>
    </source>
</evidence>
<dbReference type="NCBIfam" id="TIGR00143">
    <property type="entry name" value="hypF"/>
    <property type="match status" value="1"/>
</dbReference>
<dbReference type="PIRSF" id="PIRSF006256">
    <property type="entry name" value="CMPcnvr_hdrg_mat"/>
    <property type="match status" value="1"/>
</dbReference>
<proteinExistence type="inferred from homology"/>
<evidence type="ECO:0000256" key="9">
    <source>
        <dbReference type="ARBA" id="ARBA00048220"/>
    </source>
</evidence>
<dbReference type="Pfam" id="PF17788">
    <property type="entry name" value="HypF_C"/>
    <property type="match status" value="1"/>
</dbReference>
<keyword evidence="7" id="KW-0862">Zinc</keyword>
<evidence type="ECO:0000313" key="15">
    <source>
        <dbReference type="Proteomes" id="UP000325292"/>
    </source>
</evidence>
<keyword evidence="15" id="KW-1185">Reference proteome</keyword>
<evidence type="ECO:0000256" key="4">
    <source>
        <dbReference type="ARBA" id="ARBA00022598"/>
    </source>
</evidence>
<evidence type="ECO:0000313" key="14">
    <source>
        <dbReference type="EMBL" id="AUW94893.1"/>
    </source>
</evidence>
<dbReference type="InterPro" id="IPR004421">
    <property type="entry name" value="Carbamoyltransferase_HypF"/>
</dbReference>
<dbReference type="EC" id="6.2.-.-" evidence="10"/>
<dbReference type="InterPro" id="IPR017945">
    <property type="entry name" value="DHBP_synth_RibB-like_a/b_dom"/>
</dbReference>
<dbReference type="Gene3D" id="3.30.420.40">
    <property type="match status" value="1"/>
</dbReference>
<dbReference type="InterPro" id="IPR001792">
    <property type="entry name" value="Acylphosphatase-like_dom"/>
</dbReference>
<dbReference type="Gene3D" id="3.30.110.120">
    <property type="match status" value="1"/>
</dbReference>
<dbReference type="Pfam" id="PF00708">
    <property type="entry name" value="Acylphosphatase"/>
    <property type="match status" value="1"/>
</dbReference>
<dbReference type="Pfam" id="PF01300">
    <property type="entry name" value="Sua5_yciO_yrdC"/>
    <property type="match status" value="1"/>
</dbReference>
<reference evidence="14 15" key="1">
    <citation type="journal article" date="2019" name="Sci. Rep.">
        <title>Sulfobacillus thermotolerans: new insights into resistance and metabolic capacities of acidophilic chemolithotrophs.</title>
        <authorList>
            <person name="Panyushkina A.E."/>
            <person name="Babenko V.V."/>
            <person name="Nikitina A.S."/>
            <person name="Selezneva O.V."/>
            <person name="Tsaplina I.A."/>
            <person name="Letarova M.A."/>
            <person name="Kostryukova E.S."/>
            <person name="Letarov A.V."/>
        </authorList>
    </citation>
    <scope>NUCLEOTIDE SEQUENCE [LARGE SCALE GENOMIC DNA]</scope>
    <source>
        <strain evidence="14 15">Kr1</strain>
    </source>
</reference>
<organism evidence="14 15">
    <name type="scientific">Sulfobacillus thermotolerans</name>
    <dbReference type="NCBI Taxonomy" id="338644"/>
    <lineage>
        <taxon>Bacteria</taxon>
        <taxon>Bacillati</taxon>
        <taxon>Bacillota</taxon>
        <taxon>Clostridia</taxon>
        <taxon>Eubacteriales</taxon>
        <taxon>Clostridiales Family XVII. Incertae Sedis</taxon>
        <taxon>Sulfobacillus</taxon>
    </lineage>
</organism>
<dbReference type="SUPFAM" id="SSF55821">
    <property type="entry name" value="YrdC/RibB"/>
    <property type="match status" value="1"/>
</dbReference>
<evidence type="ECO:0000256" key="7">
    <source>
        <dbReference type="ARBA" id="ARBA00022833"/>
    </source>
</evidence>
<name>A0ABN5H6D4_9FIRM</name>
<dbReference type="Proteomes" id="UP000325292">
    <property type="component" value="Chromosome"/>
</dbReference>
<dbReference type="Gene3D" id="3.90.870.50">
    <property type="match status" value="1"/>
</dbReference>
<keyword evidence="4" id="KW-0436">Ligase</keyword>
<feature type="domain" description="Acylphosphatase-like" evidence="12">
    <location>
        <begin position="7"/>
        <end position="93"/>
    </location>
</feature>
<dbReference type="SUPFAM" id="SSF54975">
    <property type="entry name" value="Acylphosphatase/BLUF domain-like"/>
    <property type="match status" value="1"/>
</dbReference>
<dbReference type="PROSITE" id="PS51160">
    <property type="entry name" value="ACYLPHOSPHATASE_3"/>
    <property type="match status" value="1"/>
</dbReference>
<comment type="catalytic activity">
    <reaction evidence="8 11">
        <text>an acyl phosphate + H2O = a carboxylate + phosphate + H(+)</text>
        <dbReference type="Rhea" id="RHEA:14965"/>
        <dbReference type="ChEBI" id="CHEBI:15377"/>
        <dbReference type="ChEBI" id="CHEBI:15378"/>
        <dbReference type="ChEBI" id="CHEBI:29067"/>
        <dbReference type="ChEBI" id="CHEBI:43474"/>
        <dbReference type="ChEBI" id="CHEBI:59918"/>
        <dbReference type="EC" id="3.6.1.7"/>
    </reaction>
</comment>
<dbReference type="InterPro" id="IPR051060">
    <property type="entry name" value="Carbamoyltrans_HypF-like"/>
</dbReference>
<keyword evidence="11" id="KW-0378">Hydrolase</keyword>
<evidence type="ECO:0000256" key="11">
    <source>
        <dbReference type="PROSITE-ProRule" id="PRU00520"/>
    </source>
</evidence>
<evidence type="ECO:0000256" key="5">
    <source>
        <dbReference type="ARBA" id="ARBA00022723"/>
    </source>
</evidence>
<dbReference type="InterPro" id="IPR006070">
    <property type="entry name" value="Sua5-like_dom"/>
</dbReference>
<feature type="active site" evidence="11">
    <location>
        <position position="40"/>
    </location>
</feature>
<dbReference type="PROSITE" id="PS51163">
    <property type="entry name" value="YRDC"/>
    <property type="match status" value="1"/>
</dbReference>
<dbReference type="InterPro" id="IPR017968">
    <property type="entry name" value="Acylphosphatase_CS"/>
</dbReference>
<dbReference type="InterPro" id="IPR011125">
    <property type="entry name" value="Znf_HypF"/>
</dbReference>
<evidence type="ECO:0000256" key="10">
    <source>
        <dbReference type="PIRNR" id="PIRNR006256"/>
    </source>
</evidence>
<protein>
    <recommendedName>
        <fullName evidence="10">Carbamoyltransferase</fullName>
        <ecNumber evidence="10">6.2.-.-</ecNumber>
    </recommendedName>
</protein>
<dbReference type="InterPro" id="IPR036046">
    <property type="entry name" value="Acylphosphatase-like_dom_sf"/>
</dbReference>
<dbReference type="InterPro" id="IPR055128">
    <property type="entry name" value="HypF_C_2"/>
</dbReference>
<comment type="pathway">
    <text evidence="1">Protein modification; [NiFe] hydrogenase maturation.</text>
</comment>
<sequence>MNAMSHRMRFLIEGRVQGVGFRPFVYREACARGLTGWVRNNSQGVIIEVEGPYEAVADFQRTLTTTPPPLARIESIKEEPRDLEYSVAFEIVETHMTGPSHLSIPADVGLCDDCRRELFDPTNTRYQYPFIACTQCGPRFTVVKALPYDRNQTTMSEFPLCSPCATEYHNPDDRRFHAEATGCPQCGPHVELLGVTPQEHWLDQTVHLLAQGKLLAIKGIGGYHLACAAWESASIQRLRTLKRRPSKPFALMSLDTSTARQFCEVSRREEQILASVVRPIVLLRKRQGVISIAPEVAPGLNRLGVMLPYAPIHELLLHRLKDLGLPAVLVMTSANLHGSPMIYRDEHLRELQSRVDAVVSHNRVIAVPADDSVVQINVSGRQVLRRARGFVPEAIPLPASSAFAILALGSHMKNTFCLAQGREAILSPHIGDLEFDQGQRRFHEVLAHMMSLQGFEPDVIAMDFHHGYGASDVVDAWPAASVVRVQHHHAHVASVMAEHNVEKVVGLALDGNGLGSDGAIWGGEVLVATRSHFTRAAHLRYVPWVGGERIVREPWRMAATYLQLIFGDDWTSWPLEFVHSVPRQEWRVLRQFLATPEHARPTSSTGRLFDAVAALVAGRLVADFEAQGALELEDMADPTVSAYALPDLFNDVQGVIDPFPLVEAVVRDLLRGEDRHIIAGRFHRTLAQMFGRAACAVAKAYQISEIAASGGVMQNRLFAQSLASFLQDKNCRLLINQEIPPNDGGLSFGQVVVAQASMTSSGLQTDSRDCDPVIHH</sequence>
<dbReference type="Pfam" id="PF07503">
    <property type="entry name" value="zf-HYPF"/>
    <property type="match status" value="2"/>
</dbReference>
<keyword evidence="5" id="KW-0479">Metal-binding</keyword>
<dbReference type="PANTHER" id="PTHR42959:SF1">
    <property type="entry name" value="CARBAMOYLTRANSFERASE HYPF"/>
    <property type="match status" value="1"/>
</dbReference>
<gene>
    <name evidence="14" type="ORF">BXT84_13800</name>
</gene>